<dbReference type="InterPro" id="IPR003439">
    <property type="entry name" value="ABC_transporter-like_ATP-bd"/>
</dbReference>
<comment type="subcellular location">
    <subcellularLocation>
        <location evidence="1">Cell membrane</location>
        <topology evidence="1">Peripheral membrane protein</topology>
    </subcellularLocation>
</comment>
<gene>
    <name evidence="7" type="ORF">M768_01965</name>
</gene>
<reference evidence="7 8" key="1">
    <citation type="journal article" date="2015" name="Sci. Rep.">
        <title>Functional and structural properties of a novel cellulosome-like multienzyme complex: efficient glycoside hydrolysis of water-insoluble 7-xylosyl-10-deacetylpaclitaxel.</title>
        <authorList>
            <person name="Dou T.Y."/>
            <person name="Luan H.W."/>
            <person name="Ge G.B."/>
            <person name="Dong M.M."/>
            <person name="Zou H.F."/>
            <person name="He Y.Q."/>
            <person name="Cui P."/>
            <person name="Wang J.Y."/>
            <person name="Hao D.C."/>
            <person name="Yang S.L."/>
            <person name="Yang L."/>
        </authorList>
    </citation>
    <scope>NUCLEOTIDE SEQUENCE [LARGE SCALE GENOMIC DNA]</scope>
    <source>
        <strain evidence="7 8">F16</strain>
    </source>
</reference>
<evidence type="ECO:0000259" key="6">
    <source>
        <dbReference type="PROSITE" id="PS50893"/>
    </source>
</evidence>
<dbReference type="SUPFAM" id="SSF52540">
    <property type="entry name" value="P-loop containing nucleoside triphosphate hydrolases"/>
    <property type="match status" value="1"/>
</dbReference>
<dbReference type="GO" id="GO:0005886">
    <property type="term" value="C:plasma membrane"/>
    <property type="evidence" value="ECO:0007669"/>
    <property type="project" value="UniProtKB-SubCell"/>
</dbReference>
<evidence type="ECO:0000313" key="8">
    <source>
        <dbReference type="Proteomes" id="UP000037387"/>
    </source>
</evidence>
<dbReference type="InterPro" id="IPR027417">
    <property type="entry name" value="P-loop_NTPase"/>
</dbReference>
<dbReference type="Pfam" id="PF00005">
    <property type="entry name" value="ABC_tran"/>
    <property type="match status" value="1"/>
</dbReference>
<keyword evidence="8" id="KW-1185">Reference proteome</keyword>
<evidence type="ECO:0000256" key="4">
    <source>
        <dbReference type="ARBA" id="ARBA00022840"/>
    </source>
</evidence>
<name>A0A0M0FAU2_CELCE</name>
<evidence type="ECO:0000313" key="7">
    <source>
        <dbReference type="EMBL" id="KON74725.1"/>
    </source>
</evidence>
<keyword evidence="5" id="KW-0046">Antibiotic resistance</keyword>
<organism evidence="7 8">
    <name type="scientific">Cellulosimicrobium cellulans F16</name>
    <dbReference type="NCBI Taxonomy" id="1350482"/>
    <lineage>
        <taxon>Bacteria</taxon>
        <taxon>Bacillati</taxon>
        <taxon>Actinomycetota</taxon>
        <taxon>Actinomycetes</taxon>
        <taxon>Micrococcales</taxon>
        <taxon>Promicromonosporaceae</taxon>
        <taxon>Cellulosimicrobium</taxon>
    </lineage>
</organism>
<protein>
    <recommendedName>
        <fullName evidence="6">ABC transporter domain-containing protein</fullName>
    </recommendedName>
</protein>
<evidence type="ECO:0000256" key="3">
    <source>
        <dbReference type="ARBA" id="ARBA00022741"/>
    </source>
</evidence>
<sequence length="339" mass="36022">MAPVIRARGLTKTFHRKKETVEAVKGIDVDVREGELVAFLGPNGAGKSTTLRMLTSLLEPTAGTAEVAGYDVARDPARVRSRIGFIGQGNGGGYSYRVLDELHNQGRFYGLPPGEYTRRAADLLAALDLGGLEKRTVQSLSGGQRRRLDVALGLMNHPPLLFLDEPTTGLDPHARANLWEHIAAMRERYGMTIVLTTHYLDEADSMAERVVVIDHGEIIADATPDALKHSHADDVITLAVVPTAGGSSVAGEGAGAVPDVVGRVRASLAEDVGQVETTSGADGVVTVRISTTHGADRLPEAIETLRVGGLAVRSAELKQASLDDVFLNLTGRSLREEAA</sequence>
<evidence type="ECO:0000256" key="2">
    <source>
        <dbReference type="ARBA" id="ARBA00022448"/>
    </source>
</evidence>
<keyword evidence="3" id="KW-0547">Nucleotide-binding</keyword>
<dbReference type="AlphaFoldDB" id="A0A0M0FAU2"/>
<dbReference type="InterPro" id="IPR003593">
    <property type="entry name" value="AAA+_ATPase"/>
</dbReference>
<dbReference type="GO" id="GO:0005524">
    <property type="term" value="F:ATP binding"/>
    <property type="evidence" value="ECO:0007669"/>
    <property type="project" value="UniProtKB-KW"/>
</dbReference>
<comment type="caution">
    <text evidence="7">The sequence shown here is derived from an EMBL/GenBank/DDBJ whole genome shotgun (WGS) entry which is preliminary data.</text>
</comment>
<dbReference type="PANTHER" id="PTHR42711">
    <property type="entry name" value="ABC TRANSPORTER ATP-BINDING PROTEIN"/>
    <property type="match status" value="1"/>
</dbReference>
<dbReference type="SMART" id="SM00382">
    <property type="entry name" value="AAA"/>
    <property type="match status" value="1"/>
</dbReference>
<dbReference type="InterPro" id="IPR050763">
    <property type="entry name" value="ABC_transporter_ATP-binding"/>
</dbReference>
<dbReference type="GO" id="GO:0046677">
    <property type="term" value="P:response to antibiotic"/>
    <property type="evidence" value="ECO:0007669"/>
    <property type="project" value="UniProtKB-KW"/>
</dbReference>
<proteinExistence type="predicted"/>
<accession>A0A0M0FAU2</accession>
<dbReference type="GO" id="GO:0016887">
    <property type="term" value="F:ATP hydrolysis activity"/>
    <property type="evidence" value="ECO:0007669"/>
    <property type="project" value="InterPro"/>
</dbReference>
<evidence type="ECO:0000256" key="1">
    <source>
        <dbReference type="ARBA" id="ARBA00004202"/>
    </source>
</evidence>
<feature type="domain" description="ABC transporter" evidence="6">
    <location>
        <begin position="5"/>
        <end position="240"/>
    </location>
</feature>
<dbReference type="PANTHER" id="PTHR42711:SF19">
    <property type="entry name" value="DOXORUBICIN RESISTANCE ATP-BINDING PROTEIN DRRA"/>
    <property type="match status" value="1"/>
</dbReference>
<keyword evidence="4" id="KW-0067">ATP-binding</keyword>
<dbReference type="PROSITE" id="PS00211">
    <property type="entry name" value="ABC_TRANSPORTER_1"/>
    <property type="match status" value="1"/>
</dbReference>
<keyword evidence="2" id="KW-0813">Transport</keyword>
<dbReference type="PATRIC" id="fig|1350482.3.peg.377"/>
<dbReference type="PROSITE" id="PS50893">
    <property type="entry name" value="ABC_TRANSPORTER_2"/>
    <property type="match status" value="1"/>
</dbReference>
<dbReference type="InterPro" id="IPR017871">
    <property type="entry name" value="ABC_transporter-like_CS"/>
</dbReference>
<dbReference type="EMBL" id="ATNL01000006">
    <property type="protein sequence ID" value="KON74725.1"/>
    <property type="molecule type" value="Genomic_DNA"/>
</dbReference>
<dbReference type="Gene3D" id="3.40.50.300">
    <property type="entry name" value="P-loop containing nucleotide triphosphate hydrolases"/>
    <property type="match status" value="1"/>
</dbReference>
<dbReference type="Proteomes" id="UP000037387">
    <property type="component" value="Unassembled WGS sequence"/>
</dbReference>
<evidence type="ECO:0000256" key="5">
    <source>
        <dbReference type="ARBA" id="ARBA00023251"/>
    </source>
</evidence>